<name>A0ABR0ZAR8_HUSHU</name>
<dbReference type="PANTHER" id="PTHR45913:SF19">
    <property type="entry name" value="LOW QUALITY PROTEIN: ZINC FINGER BED DOMAIN-CONTAINING PROTEIN 5-LIKE"/>
    <property type="match status" value="1"/>
</dbReference>
<sequence>MTNITTVPEKALKASFLTALRIAKSKKAHTIGEELILPAAVEMCKVMVSEDAAKKLKAIPLSNDTVSRRIEELSSDLKCQLTERLRTCEQFAIQPDETTDVGNAAQLLVYVRYVWLGEIVEDFLFCQELPEHTTGEDIFKLLDDFMKAESLNWEKCVAVCTDGAAAMTGNRNGVVARIRAINPNVIVTHCMLHRQALASKKMEPELHAVLNAVVTVVNFVKSRPLNSRLFSKLCSEMGAEYDKLLFHTEVRWLSRGRVLERVFELRKELLGFLSVHNPTLATNFSDTLWITKLAYLADMFNLLNALNLSTQGGNTTILEVSDKIASFTKKLDIWKTRVSNGISDMFPQTTEFLDTNSMTIDCVRDTIVAHLSTLAEYFGVYFKILNMEEYDWVRDPFSTFAKSTCRLSGKAEQELVKLSCDRTLKIKFQEQAPYQFWPTVAVEYPVLVKEAMKVLLPFPTTYICEASFSALAAMKTKLRSRLEVENDLRVCLSTITPRIDRLCSKKQAHPSH</sequence>
<dbReference type="SUPFAM" id="SSF53098">
    <property type="entry name" value="Ribonuclease H-like"/>
    <property type="match status" value="1"/>
</dbReference>
<evidence type="ECO:0000313" key="2">
    <source>
        <dbReference type="Proteomes" id="UP001369086"/>
    </source>
</evidence>
<dbReference type="EMBL" id="JAHFZB010000014">
    <property type="protein sequence ID" value="KAK6481908.1"/>
    <property type="molecule type" value="Genomic_DNA"/>
</dbReference>
<keyword evidence="2" id="KW-1185">Reference proteome</keyword>
<dbReference type="InterPro" id="IPR012337">
    <property type="entry name" value="RNaseH-like_sf"/>
</dbReference>
<protein>
    <submittedName>
        <fullName evidence="1">Protein FAM200A-like</fullName>
    </submittedName>
</protein>
<proteinExistence type="predicted"/>
<comment type="caution">
    <text evidence="1">The sequence shown here is derived from an EMBL/GenBank/DDBJ whole genome shotgun (WGS) entry which is preliminary data.</text>
</comment>
<gene>
    <name evidence="1" type="ORF">HHUSO_G16435</name>
</gene>
<dbReference type="PANTHER" id="PTHR45913">
    <property type="entry name" value="EPM2A-INTERACTING PROTEIN 1"/>
    <property type="match status" value="1"/>
</dbReference>
<dbReference type="Proteomes" id="UP001369086">
    <property type="component" value="Unassembled WGS sequence"/>
</dbReference>
<evidence type="ECO:0000313" key="1">
    <source>
        <dbReference type="EMBL" id="KAK6481908.1"/>
    </source>
</evidence>
<reference evidence="1 2" key="1">
    <citation type="submission" date="2021-05" db="EMBL/GenBank/DDBJ databases">
        <authorList>
            <person name="Zahm M."/>
            <person name="Klopp C."/>
            <person name="Cabau C."/>
            <person name="Kuhl H."/>
            <person name="Suciu R."/>
            <person name="Ciorpac M."/>
            <person name="Holostenco D."/>
            <person name="Gessner J."/>
            <person name="Wuertz S."/>
            <person name="Hohne C."/>
            <person name="Stock M."/>
            <person name="Gislard M."/>
            <person name="Lluch J."/>
            <person name="Milhes M."/>
            <person name="Lampietro C."/>
            <person name="Lopez Roques C."/>
            <person name="Donnadieu C."/>
            <person name="Du K."/>
            <person name="Schartl M."/>
            <person name="Guiguen Y."/>
        </authorList>
    </citation>
    <scope>NUCLEOTIDE SEQUENCE [LARGE SCALE GENOMIC DNA]</scope>
    <source>
        <strain evidence="1">Hh-F2</strain>
        <tissue evidence="1">Blood</tissue>
    </source>
</reference>
<accession>A0ABR0ZAR8</accession>
<organism evidence="1 2">
    <name type="scientific">Huso huso</name>
    <name type="common">Beluga</name>
    <name type="synonym">Acipenser huso</name>
    <dbReference type="NCBI Taxonomy" id="61971"/>
    <lineage>
        <taxon>Eukaryota</taxon>
        <taxon>Metazoa</taxon>
        <taxon>Chordata</taxon>
        <taxon>Craniata</taxon>
        <taxon>Vertebrata</taxon>
        <taxon>Euteleostomi</taxon>
        <taxon>Actinopterygii</taxon>
        <taxon>Chondrostei</taxon>
        <taxon>Acipenseriformes</taxon>
        <taxon>Acipenseridae</taxon>
        <taxon>Huso</taxon>
    </lineage>
</organism>